<dbReference type="PANTHER" id="PTHR21725">
    <property type="entry name" value="E3 UBIQUITIN-PROTEIN LIGASE UBR4"/>
    <property type="match status" value="1"/>
</dbReference>
<dbReference type="PANTHER" id="PTHR21725:SF1">
    <property type="entry name" value="E3 UBIQUITIN-PROTEIN LIGASE UBR4"/>
    <property type="match status" value="1"/>
</dbReference>
<comment type="caution">
    <text evidence="2">The sequence shown here is derived from an EMBL/GenBank/DDBJ whole genome shotgun (WGS) entry which is preliminary data.</text>
</comment>
<reference evidence="2 3" key="1">
    <citation type="submission" date="2022-05" db="EMBL/GenBank/DDBJ databases">
        <authorList>
            <consortium name="Genoscope - CEA"/>
            <person name="William W."/>
        </authorList>
    </citation>
    <scope>NUCLEOTIDE SEQUENCE [LARGE SCALE GENOMIC DNA]</scope>
</reference>
<proteinExistence type="predicted"/>
<evidence type="ECO:0000256" key="1">
    <source>
        <dbReference type="SAM" id="MobiDB-lite"/>
    </source>
</evidence>
<keyword evidence="3" id="KW-1185">Reference proteome</keyword>
<dbReference type="Proteomes" id="UP001159427">
    <property type="component" value="Unassembled WGS sequence"/>
</dbReference>
<evidence type="ECO:0000313" key="3">
    <source>
        <dbReference type="Proteomes" id="UP001159427"/>
    </source>
</evidence>
<feature type="non-terminal residue" evidence="2">
    <location>
        <position position="1"/>
    </location>
</feature>
<name>A0ABN8T2R4_9CNID</name>
<feature type="region of interest" description="Disordered" evidence="1">
    <location>
        <begin position="11"/>
        <end position="33"/>
    </location>
</feature>
<evidence type="ECO:0000313" key="2">
    <source>
        <dbReference type="EMBL" id="CAH3198228.1"/>
    </source>
</evidence>
<protein>
    <submittedName>
        <fullName evidence="2">Uncharacterized protein</fullName>
    </submittedName>
</protein>
<dbReference type="InterPro" id="IPR045189">
    <property type="entry name" value="UBR4-like"/>
</dbReference>
<gene>
    <name evidence="2" type="ORF">PEVE_00035901</name>
</gene>
<dbReference type="EMBL" id="CALNXI010005639">
    <property type="protein sequence ID" value="CAH3198228.1"/>
    <property type="molecule type" value="Genomic_DNA"/>
</dbReference>
<accession>A0ABN8T2R4</accession>
<feature type="non-terminal residue" evidence="2">
    <location>
        <position position="70"/>
    </location>
</feature>
<organism evidence="2 3">
    <name type="scientific">Porites evermanni</name>
    <dbReference type="NCBI Taxonomy" id="104178"/>
    <lineage>
        <taxon>Eukaryota</taxon>
        <taxon>Metazoa</taxon>
        <taxon>Cnidaria</taxon>
        <taxon>Anthozoa</taxon>
        <taxon>Hexacorallia</taxon>
        <taxon>Scleractinia</taxon>
        <taxon>Fungiina</taxon>
        <taxon>Poritidae</taxon>
        <taxon>Porites</taxon>
    </lineage>
</organism>
<sequence length="70" mass="7881">TLLEHWREVASHEEEEASGIGGSLLKPQPSSPPPDMSPFFLRQYVKGHAGDVFEAYPQLLTEMALRLPYQ</sequence>